<dbReference type="InterPro" id="IPR032675">
    <property type="entry name" value="LRR_dom_sf"/>
</dbReference>
<gene>
    <name evidence="1" type="ORF">TRAPUB_10389</name>
</gene>
<proteinExistence type="predicted"/>
<dbReference type="EMBL" id="MNAD01000433">
    <property type="protein sequence ID" value="OJT13062.1"/>
    <property type="molecule type" value="Genomic_DNA"/>
</dbReference>
<organism evidence="1 2">
    <name type="scientific">Trametes pubescens</name>
    <name type="common">White-rot fungus</name>
    <dbReference type="NCBI Taxonomy" id="154538"/>
    <lineage>
        <taxon>Eukaryota</taxon>
        <taxon>Fungi</taxon>
        <taxon>Dikarya</taxon>
        <taxon>Basidiomycota</taxon>
        <taxon>Agaricomycotina</taxon>
        <taxon>Agaricomycetes</taxon>
        <taxon>Polyporales</taxon>
        <taxon>Polyporaceae</taxon>
        <taxon>Trametes</taxon>
    </lineage>
</organism>
<dbReference type="Proteomes" id="UP000184267">
    <property type="component" value="Unassembled WGS sequence"/>
</dbReference>
<evidence type="ECO:0008006" key="3">
    <source>
        <dbReference type="Google" id="ProtNLM"/>
    </source>
</evidence>
<accession>A0A1M2VZX0</accession>
<dbReference type="OrthoDB" id="3208561at2759"/>
<sequence length="289" mass="32786">MAEVDWPALHDLYFGGSFPHTADGSFTTYLQSMLPRMPDLRHLVAMAALPRANGIRCCLLTGDASAHSMLENLRSLVVAYPHPSDPIFAIPFPNLTHLSLRDWPRHYDIKAQIDLRSLWTSPILSATEALSLLQRVRAPHLKTLELVYSADEADTDLLALIAQSFPKLRHLILHRYRRSADETVDHRAIARTLSRISTLVTLQLHLDFAEDPGKYRTADRYLDDPASDVCQWPDRLAQYGWDILGAMAETCPLLEGVALLRRDAVPPSLWLWMLRGRQEAFCAWIDANW</sequence>
<dbReference type="SUPFAM" id="SSF52047">
    <property type="entry name" value="RNI-like"/>
    <property type="match status" value="1"/>
</dbReference>
<protein>
    <recommendedName>
        <fullName evidence="3">F-box domain-containing protein</fullName>
    </recommendedName>
</protein>
<reference evidence="1 2" key="1">
    <citation type="submission" date="2016-10" db="EMBL/GenBank/DDBJ databases">
        <title>Genome sequence of the basidiomycete white-rot fungus Trametes pubescens.</title>
        <authorList>
            <person name="Makela M.R."/>
            <person name="Granchi Z."/>
            <person name="Peng M."/>
            <person name="De Vries R.P."/>
            <person name="Grigoriev I."/>
            <person name="Riley R."/>
            <person name="Hilden K."/>
        </authorList>
    </citation>
    <scope>NUCLEOTIDE SEQUENCE [LARGE SCALE GENOMIC DNA]</scope>
    <source>
        <strain evidence="1 2">FBCC735</strain>
    </source>
</reference>
<name>A0A1M2VZX0_TRAPU</name>
<evidence type="ECO:0000313" key="2">
    <source>
        <dbReference type="Proteomes" id="UP000184267"/>
    </source>
</evidence>
<keyword evidence="2" id="KW-1185">Reference proteome</keyword>
<comment type="caution">
    <text evidence="1">The sequence shown here is derived from an EMBL/GenBank/DDBJ whole genome shotgun (WGS) entry which is preliminary data.</text>
</comment>
<dbReference type="AlphaFoldDB" id="A0A1M2VZX0"/>
<evidence type="ECO:0000313" key="1">
    <source>
        <dbReference type="EMBL" id="OJT13062.1"/>
    </source>
</evidence>
<dbReference type="Gene3D" id="3.80.10.10">
    <property type="entry name" value="Ribonuclease Inhibitor"/>
    <property type="match status" value="1"/>
</dbReference>
<dbReference type="OMA" id="AWIDANC"/>